<keyword evidence="3" id="KW-1185">Reference proteome</keyword>
<feature type="compositionally biased region" description="Low complexity" evidence="1">
    <location>
        <begin position="99"/>
        <end position="126"/>
    </location>
</feature>
<dbReference type="OrthoDB" id="37569at10239"/>
<protein>
    <submittedName>
        <fullName evidence="2">Uncharacterized protein</fullName>
    </submittedName>
</protein>
<dbReference type="RefSeq" id="YP_003358350.1">
    <property type="nucleotide sequence ID" value="NC_013691.1"/>
</dbReference>
<feature type="region of interest" description="Disordered" evidence="1">
    <location>
        <begin position="83"/>
        <end position="126"/>
    </location>
</feature>
<dbReference type="GeneID" id="8684420"/>
<evidence type="ECO:0000256" key="1">
    <source>
        <dbReference type="SAM" id="MobiDB-lite"/>
    </source>
</evidence>
<evidence type="ECO:0000313" key="2">
    <source>
        <dbReference type="EMBL" id="CAZ66209.1"/>
    </source>
</evidence>
<dbReference type="EMBL" id="FN422398">
    <property type="protein sequence ID" value="CAZ66209.1"/>
    <property type="molecule type" value="Genomic_DNA"/>
</dbReference>
<name>C8ZKG7_9CAUD</name>
<proteinExistence type="predicted"/>
<evidence type="ECO:0000313" key="3">
    <source>
        <dbReference type="Proteomes" id="UP000002615"/>
    </source>
</evidence>
<reference evidence="3" key="1">
    <citation type="journal article" date="2010" name="Virology">
        <title>Molecular and physiological analysis of three Pseudomonas aeruginosa phages belonging to the "N4-like viruses".</title>
        <authorList>
            <person name="Ceyssens P.J."/>
            <person name="Brabban A."/>
            <person name="Rogge L."/>
            <person name="Lewis M.S."/>
            <person name="Pickard D."/>
            <person name="Goulding D."/>
            <person name="Dougan G."/>
            <person name="Nob en J.P."/>
            <person name="Kropinski A."/>
            <person name="Kutter E."/>
            <person name="Lavigne R."/>
        </authorList>
    </citation>
    <scope>NUCLEOTIDE SEQUENCE [LARGE SCALE GENOMIC DNA]</scope>
</reference>
<dbReference type="Proteomes" id="UP000002615">
    <property type="component" value="Segment"/>
</dbReference>
<organism evidence="2 3">
    <name type="scientific">Pseudomonas phage LUZ7</name>
    <dbReference type="NCBI Taxonomy" id="655097"/>
    <lineage>
        <taxon>Viruses</taxon>
        <taxon>Duplodnaviria</taxon>
        <taxon>Heunggongvirae</taxon>
        <taxon>Uroviricota</taxon>
        <taxon>Caudoviricetes</taxon>
        <taxon>Schitoviridae</taxon>
        <taxon>Migulavirinae</taxon>
        <taxon>Luzseptimavirus</taxon>
        <taxon>Luzseptimavirus LUZ7</taxon>
    </lineage>
</organism>
<accession>C8ZKG7</accession>
<sequence length="126" mass="12996">MIITLNQNDIVKMLTDGLAARGLPVDANTQVTFSVTRKGGSNVTAEVSLGEEPQAANSIEVAQPVVAEKPKREKKVVTEDLGNFKAASESQAAEPNPVEEIPAQAEAPAQEAAAEAPKSAAGLFGG</sequence>
<dbReference type="KEGG" id="vg:8684420"/>